<dbReference type="GO" id="GO:0005576">
    <property type="term" value="C:extracellular region"/>
    <property type="evidence" value="ECO:0007669"/>
    <property type="project" value="UniProtKB-SubCell"/>
</dbReference>
<protein>
    <recommendedName>
        <fullName evidence="4">mannan endo-1,4-beta-mannosidase</fullName>
        <ecNumber evidence="4">3.2.1.78</ecNumber>
    </recommendedName>
</protein>
<keyword evidence="5" id="KW-0964">Secreted</keyword>
<keyword evidence="8" id="KW-0326">Glycosidase</keyword>
<evidence type="ECO:0000256" key="4">
    <source>
        <dbReference type="ARBA" id="ARBA00012706"/>
    </source>
</evidence>
<evidence type="ECO:0000256" key="2">
    <source>
        <dbReference type="ARBA" id="ARBA00004613"/>
    </source>
</evidence>
<gene>
    <name evidence="10" type="ORF">KIW84_064266</name>
</gene>
<dbReference type="InterPro" id="IPR045053">
    <property type="entry name" value="MAN-like"/>
</dbReference>
<dbReference type="SUPFAM" id="SSF51445">
    <property type="entry name" value="(Trans)glycosidases"/>
    <property type="match status" value="1"/>
</dbReference>
<dbReference type="GO" id="GO:0016985">
    <property type="term" value="F:mannan endo-1,4-beta-mannosidase activity"/>
    <property type="evidence" value="ECO:0007669"/>
    <property type="project" value="UniProtKB-EC"/>
</dbReference>
<dbReference type="Pfam" id="PF26410">
    <property type="entry name" value="GH5_mannosidase"/>
    <property type="match status" value="1"/>
</dbReference>
<dbReference type="GO" id="GO:0000272">
    <property type="term" value="P:polysaccharide catabolic process"/>
    <property type="evidence" value="ECO:0007669"/>
    <property type="project" value="InterPro"/>
</dbReference>
<dbReference type="PANTHER" id="PTHR31451">
    <property type="match status" value="1"/>
</dbReference>
<dbReference type="InterPro" id="IPR001547">
    <property type="entry name" value="Glyco_hydro_5"/>
</dbReference>
<keyword evidence="6" id="KW-0732">Signal</keyword>
<comment type="similarity">
    <text evidence="3">Belongs to the glycosyl hydrolase 5 (cellulase A) family.</text>
</comment>
<evidence type="ECO:0000259" key="9">
    <source>
        <dbReference type="Pfam" id="PF26410"/>
    </source>
</evidence>
<dbReference type="AlphaFoldDB" id="A0A9D4WBR5"/>
<accession>A0A9D4WBR5</accession>
<comment type="caution">
    <text evidence="10">The sequence shown here is derived from an EMBL/GenBank/DDBJ whole genome shotgun (WGS) entry which is preliminary data.</text>
</comment>
<evidence type="ECO:0000256" key="8">
    <source>
        <dbReference type="ARBA" id="ARBA00023295"/>
    </source>
</evidence>
<name>A0A9D4WBR5_PEA</name>
<comment type="catalytic activity">
    <reaction evidence="1">
        <text>Random hydrolysis of (1-&gt;4)-beta-D-mannosidic linkages in mannans, galactomannans and glucomannans.</text>
        <dbReference type="EC" id="3.2.1.78"/>
    </reaction>
</comment>
<keyword evidence="11" id="KW-1185">Reference proteome</keyword>
<evidence type="ECO:0000313" key="10">
    <source>
        <dbReference type="EMBL" id="KAI5398817.1"/>
    </source>
</evidence>
<evidence type="ECO:0000256" key="3">
    <source>
        <dbReference type="ARBA" id="ARBA00005641"/>
    </source>
</evidence>
<feature type="domain" description="Glycoside hydrolase family 5" evidence="9">
    <location>
        <begin position="19"/>
        <end position="350"/>
    </location>
</feature>
<evidence type="ECO:0000313" key="11">
    <source>
        <dbReference type="Proteomes" id="UP001058974"/>
    </source>
</evidence>
<evidence type="ECO:0000256" key="7">
    <source>
        <dbReference type="ARBA" id="ARBA00022801"/>
    </source>
</evidence>
<dbReference type="Gene3D" id="3.20.20.80">
    <property type="entry name" value="Glycosidases"/>
    <property type="match status" value="1"/>
</dbReference>
<dbReference type="EC" id="3.2.1.78" evidence="4"/>
<reference evidence="10 11" key="1">
    <citation type="journal article" date="2022" name="Nat. Genet.">
        <title>Improved pea reference genome and pan-genome highlight genomic features and evolutionary characteristics.</title>
        <authorList>
            <person name="Yang T."/>
            <person name="Liu R."/>
            <person name="Luo Y."/>
            <person name="Hu S."/>
            <person name="Wang D."/>
            <person name="Wang C."/>
            <person name="Pandey M.K."/>
            <person name="Ge S."/>
            <person name="Xu Q."/>
            <person name="Li N."/>
            <person name="Li G."/>
            <person name="Huang Y."/>
            <person name="Saxena R.K."/>
            <person name="Ji Y."/>
            <person name="Li M."/>
            <person name="Yan X."/>
            <person name="He Y."/>
            <person name="Liu Y."/>
            <person name="Wang X."/>
            <person name="Xiang C."/>
            <person name="Varshney R.K."/>
            <person name="Ding H."/>
            <person name="Gao S."/>
            <person name="Zong X."/>
        </authorList>
    </citation>
    <scope>NUCLEOTIDE SEQUENCE [LARGE SCALE GENOMIC DNA]</scope>
    <source>
        <strain evidence="10 11">cv. Zhongwan 6</strain>
    </source>
</reference>
<dbReference type="Proteomes" id="UP001058974">
    <property type="component" value="Chromosome 6"/>
</dbReference>
<dbReference type="FunFam" id="3.20.20.80:FF:000012">
    <property type="entry name" value="Mannan endo-1,4-beta-mannosidase 6"/>
    <property type="match status" value="1"/>
</dbReference>
<evidence type="ECO:0000256" key="1">
    <source>
        <dbReference type="ARBA" id="ARBA00001678"/>
    </source>
</evidence>
<organism evidence="10 11">
    <name type="scientific">Pisum sativum</name>
    <name type="common">Garden pea</name>
    <name type="synonym">Lathyrus oleraceus</name>
    <dbReference type="NCBI Taxonomy" id="3888"/>
    <lineage>
        <taxon>Eukaryota</taxon>
        <taxon>Viridiplantae</taxon>
        <taxon>Streptophyta</taxon>
        <taxon>Embryophyta</taxon>
        <taxon>Tracheophyta</taxon>
        <taxon>Spermatophyta</taxon>
        <taxon>Magnoliopsida</taxon>
        <taxon>eudicotyledons</taxon>
        <taxon>Gunneridae</taxon>
        <taxon>Pentapetalae</taxon>
        <taxon>rosids</taxon>
        <taxon>fabids</taxon>
        <taxon>Fabales</taxon>
        <taxon>Fabaceae</taxon>
        <taxon>Papilionoideae</taxon>
        <taxon>50 kb inversion clade</taxon>
        <taxon>NPAAA clade</taxon>
        <taxon>Hologalegina</taxon>
        <taxon>IRL clade</taxon>
        <taxon>Fabeae</taxon>
        <taxon>Lathyrus</taxon>
    </lineage>
</organism>
<evidence type="ECO:0000256" key="5">
    <source>
        <dbReference type="ARBA" id="ARBA00022525"/>
    </source>
</evidence>
<dbReference type="InterPro" id="IPR017853">
    <property type="entry name" value="GH"/>
</dbReference>
<keyword evidence="7" id="KW-0378">Hydrolase</keyword>
<dbReference type="EMBL" id="JAMSHJ010000006">
    <property type="protein sequence ID" value="KAI5398817.1"/>
    <property type="molecule type" value="Genomic_DNA"/>
</dbReference>
<sequence>MVFFIVQHGNCQSINVGAGFVQRKGTHFILNGKPHYVNGFNAYWLMMMASDPSTRSKVTSTFQQASKHGLNLGRSIAFNDGDIKPLQISPGSYDENVFRGLDFVISEARKYGVKLMLTFVNNWKALGGKMKYVQWARERGQNIIDEDGFFINPIVKQYYKNHVKAVLTRKNTINGLLYKNDPTIFSWELMNEPRFPNHSIQNWVTEMAAYVKSIDRNHLLNIGNEGFYGETVPIRKQLNPVSINLGTDFIKNNQIPQIDFATFHVYDDRWLVNKTERAKSVYVDKWIVAHLKDADTLLRKPIILAEFGKSSRESPGYNIAKKDNYFKKIYNAISTGATSGGSCAGGIFWQLLSPGMDSYGDGYEVILENSPTTAQIIKEQSTKIGNFKSKVILSSDDSEMERFSRESLSDEVLSRGSLDSVFQRSPAMGENLIEKPMPPLVQTEVEIEVARQRKRHVRPLSKYTG</sequence>
<dbReference type="PANTHER" id="PTHR31451:SF39">
    <property type="entry name" value="MANNAN ENDO-1,4-BETA-MANNOSIDASE 1"/>
    <property type="match status" value="1"/>
</dbReference>
<proteinExistence type="inferred from homology"/>
<dbReference type="Gramene" id="Psat06G0426600-T1">
    <property type="protein sequence ID" value="KAI5398817.1"/>
    <property type="gene ID" value="KIW84_064266"/>
</dbReference>
<comment type="subcellular location">
    <subcellularLocation>
        <location evidence="2">Secreted</location>
    </subcellularLocation>
</comment>
<evidence type="ECO:0000256" key="6">
    <source>
        <dbReference type="ARBA" id="ARBA00022729"/>
    </source>
</evidence>